<gene>
    <name evidence="1" type="ORF">BOH78_1211</name>
</gene>
<proteinExistence type="predicted"/>
<organism evidence="1 2">
    <name type="scientific">Pichia kudriavzevii</name>
    <name type="common">Yeast</name>
    <name type="synonym">Issatchenkia orientalis</name>
    <dbReference type="NCBI Taxonomy" id="4909"/>
    <lineage>
        <taxon>Eukaryota</taxon>
        <taxon>Fungi</taxon>
        <taxon>Dikarya</taxon>
        <taxon>Ascomycota</taxon>
        <taxon>Saccharomycotina</taxon>
        <taxon>Pichiomycetes</taxon>
        <taxon>Pichiales</taxon>
        <taxon>Pichiaceae</taxon>
        <taxon>Pichia</taxon>
    </lineage>
</organism>
<comment type="caution">
    <text evidence="1">The sequence shown here is derived from an EMBL/GenBank/DDBJ whole genome shotgun (WGS) entry which is preliminary data.</text>
</comment>
<evidence type="ECO:0000313" key="2">
    <source>
        <dbReference type="Proteomes" id="UP000189274"/>
    </source>
</evidence>
<dbReference type="Proteomes" id="UP000189274">
    <property type="component" value="Unassembled WGS sequence"/>
</dbReference>
<accession>A0A1V2LR11</accession>
<name>A0A1V2LR11_PICKU</name>
<dbReference type="VEuPathDB" id="FungiDB:C5L36_0C10680"/>
<reference evidence="2" key="1">
    <citation type="journal article" date="2017" name="Genome Announc.">
        <title>Genome sequences of Cyberlindnera fabianii 65, Pichia kudriavzevii 129, and Saccharomyces cerevisiae 131 isolated from fermented masau fruits in Zimbabwe.</title>
        <authorList>
            <person name="van Rijswijck I.M.H."/>
            <person name="Derks M.F.L."/>
            <person name="Abee T."/>
            <person name="de Ridder D."/>
            <person name="Smid E.J."/>
        </authorList>
    </citation>
    <scope>NUCLEOTIDE SEQUENCE [LARGE SCALE GENOMIC DNA]</scope>
    <source>
        <strain evidence="2">129</strain>
    </source>
</reference>
<evidence type="ECO:0000313" key="1">
    <source>
        <dbReference type="EMBL" id="ONH76271.1"/>
    </source>
</evidence>
<sequence length="530" mass="61225">MHFTEEALDELTISLREEKNRHAVPRSTIADINTFLEKKMPCCSVEDYTICSLAYKTMANYVADVPENARFVFDLIKENIPVIPNETQASCSKIDLSTLNFFIQVQLILLNNIFTTTKEMMTKDTCCLIVEKLFRLVSFCETHMIDIDGYLIIEILDECQPIIKEIEIRQFLLLRDFCLMLSAKARSEDDADLSQSAANVCIKYSLSLDCSTITNGEKEAIFFKLYGELSDKVDEQILLNIVYEFRICTDAFLDNLISLFFDPNTKRLKIEKFVPMSLLLLSNEIISEEKMDGLLSKISLDDLVSFYFNKVYPNLQPKHPFELQSIALFNKIPIKKLRIPREPLVHFLNKLSTLINPTLLQVYKDVIVLQLSFLGKILASDEIKNEKVLILKFLEDLKLSNEFEDFPNDFKFILNQIDFPLLYRSKDRPLDSELTSFLKMTIGEANTLLSGSLKEKMSIPMSYMLELSKVFGFYALKFKNVTWFKECFSTFETVFQDVEAQMKSLQGNEKSSWSILDNNLHYTRAIINNS</sequence>
<protein>
    <submittedName>
        <fullName evidence="1">Uncharacterized protein</fullName>
    </submittedName>
</protein>
<dbReference type="AlphaFoldDB" id="A0A1V2LR11"/>
<dbReference type="EMBL" id="MQVM01000004">
    <property type="protein sequence ID" value="ONH76271.1"/>
    <property type="molecule type" value="Genomic_DNA"/>
</dbReference>